<dbReference type="AlphaFoldDB" id="A0A1J5N5K3"/>
<dbReference type="InterPro" id="IPR002888">
    <property type="entry name" value="2Fe-2S-bd"/>
</dbReference>
<dbReference type="OrthoDB" id="9775084at2"/>
<dbReference type="Pfam" id="PF00111">
    <property type="entry name" value="Fer2"/>
    <property type="match status" value="1"/>
</dbReference>
<evidence type="ECO:0000256" key="2">
    <source>
        <dbReference type="ARBA" id="ARBA00022723"/>
    </source>
</evidence>
<dbReference type="Proteomes" id="UP000181901">
    <property type="component" value="Unassembled WGS sequence"/>
</dbReference>
<dbReference type="GO" id="GO:0016491">
    <property type="term" value="F:oxidoreductase activity"/>
    <property type="evidence" value="ECO:0007669"/>
    <property type="project" value="UniProtKB-KW"/>
</dbReference>
<proteinExistence type="predicted"/>
<keyword evidence="4" id="KW-0408">Iron</keyword>
<dbReference type="InterPro" id="IPR012675">
    <property type="entry name" value="Beta-grasp_dom_sf"/>
</dbReference>
<dbReference type="SUPFAM" id="SSF54292">
    <property type="entry name" value="2Fe-2S ferredoxin-like"/>
    <property type="match status" value="1"/>
</dbReference>
<reference evidence="7 8" key="1">
    <citation type="submission" date="2015-09" db="EMBL/GenBank/DDBJ databases">
        <title>Genome of Desulfovibrio dechloracetivorans BerOc1, a mercury methylating strain isolated from highly hydrocarbons and metals contaminated coastal sediments.</title>
        <authorList>
            <person name="Goni Urriza M."/>
            <person name="Gassie C."/>
            <person name="Bouchez O."/>
            <person name="Klopp C."/>
            <person name="Ranchou-Peyruse A."/>
            <person name="Remy G."/>
        </authorList>
    </citation>
    <scope>NUCLEOTIDE SEQUENCE [LARGE SCALE GENOMIC DNA]</scope>
    <source>
        <strain evidence="7 8">BerOc1</strain>
    </source>
</reference>
<evidence type="ECO:0000256" key="1">
    <source>
        <dbReference type="ARBA" id="ARBA00022714"/>
    </source>
</evidence>
<name>A0A1J5N5K3_9BACT</name>
<dbReference type="InterPro" id="IPR051452">
    <property type="entry name" value="Diverse_Oxidoreductases"/>
</dbReference>
<dbReference type="InterPro" id="IPR036884">
    <property type="entry name" value="2Fe-2S-bd_dom_sf"/>
</dbReference>
<organism evidence="7 8">
    <name type="scientific">Pseudodesulfovibrio hydrargyri</name>
    <dbReference type="NCBI Taxonomy" id="2125990"/>
    <lineage>
        <taxon>Bacteria</taxon>
        <taxon>Pseudomonadati</taxon>
        <taxon>Thermodesulfobacteriota</taxon>
        <taxon>Desulfovibrionia</taxon>
        <taxon>Desulfovibrionales</taxon>
        <taxon>Desulfovibrionaceae</taxon>
    </lineage>
</organism>
<dbReference type="Gene3D" id="3.10.20.30">
    <property type="match status" value="1"/>
</dbReference>
<evidence type="ECO:0000313" key="8">
    <source>
        <dbReference type="Proteomes" id="UP000181901"/>
    </source>
</evidence>
<dbReference type="GO" id="GO:0046872">
    <property type="term" value="F:metal ion binding"/>
    <property type="evidence" value="ECO:0007669"/>
    <property type="project" value="UniProtKB-KW"/>
</dbReference>
<protein>
    <submittedName>
        <fullName evidence="7">4-hydroxybenzoyl-CoA reductase subunit gamma</fullName>
        <ecNumber evidence="7">1.3.7.9</ecNumber>
    </submittedName>
</protein>
<dbReference type="GO" id="GO:0051537">
    <property type="term" value="F:2 iron, 2 sulfur cluster binding"/>
    <property type="evidence" value="ECO:0007669"/>
    <property type="project" value="UniProtKB-KW"/>
</dbReference>
<evidence type="ECO:0000256" key="4">
    <source>
        <dbReference type="ARBA" id="ARBA00023004"/>
    </source>
</evidence>
<evidence type="ECO:0000313" key="7">
    <source>
        <dbReference type="EMBL" id="OIQ50899.1"/>
    </source>
</evidence>
<keyword evidence="1" id="KW-0001">2Fe-2S</keyword>
<dbReference type="InterPro" id="IPR006058">
    <property type="entry name" value="2Fe2S_fd_BS"/>
</dbReference>
<feature type="domain" description="2Fe-2S ferredoxin-type" evidence="6">
    <location>
        <begin position="1"/>
        <end position="76"/>
    </location>
</feature>
<keyword evidence="5" id="KW-0411">Iron-sulfur</keyword>
<gene>
    <name evidence="7" type="primary">hcrC</name>
    <name evidence="7" type="ORF">BerOc1_02841</name>
</gene>
<dbReference type="InterPro" id="IPR036010">
    <property type="entry name" value="2Fe-2S_ferredoxin-like_sf"/>
</dbReference>
<keyword evidence="2" id="KW-0479">Metal-binding</keyword>
<accession>A0A1J5N5K3</accession>
<dbReference type="PROSITE" id="PS00197">
    <property type="entry name" value="2FE2S_FER_1"/>
    <property type="match status" value="1"/>
</dbReference>
<evidence type="ECO:0000256" key="3">
    <source>
        <dbReference type="ARBA" id="ARBA00023002"/>
    </source>
</evidence>
<dbReference type="SUPFAM" id="SSF47741">
    <property type="entry name" value="CO dehydrogenase ISP C-domain like"/>
    <property type="match status" value="1"/>
</dbReference>
<dbReference type="PROSITE" id="PS51085">
    <property type="entry name" value="2FE2S_FER_2"/>
    <property type="match status" value="1"/>
</dbReference>
<dbReference type="PANTHER" id="PTHR44379:SF8">
    <property type="entry name" value="XANTHINE DEHYDROGENASE IRON-SULFUR-BINDING SUBUNIT XDHC-RELATED"/>
    <property type="match status" value="1"/>
</dbReference>
<dbReference type="EMBL" id="LKAQ01000004">
    <property type="protein sequence ID" value="OIQ50899.1"/>
    <property type="molecule type" value="Genomic_DNA"/>
</dbReference>
<dbReference type="Pfam" id="PF01799">
    <property type="entry name" value="Fer2_2"/>
    <property type="match status" value="1"/>
</dbReference>
<dbReference type="EC" id="1.3.7.9" evidence="7"/>
<evidence type="ECO:0000256" key="5">
    <source>
        <dbReference type="ARBA" id="ARBA00023014"/>
    </source>
</evidence>
<keyword evidence="3 7" id="KW-0560">Oxidoreductase</keyword>
<dbReference type="Gene3D" id="1.10.150.120">
    <property type="entry name" value="[2Fe-2S]-binding domain"/>
    <property type="match status" value="1"/>
</dbReference>
<comment type="caution">
    <text evidence="7">The sequence shown here is derived from an EMBL/GenBank/DDBJ whole genome shotgun (WGS) entry which is preliminary data.</text>
</comment>
<keyword evidence="8" id="KW-1185">Reference proteome</keyword>
<sequence>MISFTLNGAAVSVDLPPATPLLHVLRDRFGLMGGKEGCGEGECGACSVLIDDNLHTSCIYPLGNVSGKRVLTIEGFKGSPQFQCIDAAFAQCGSVQCGFCTPGMILATQALLLKNPSPSVEEAREALSGNLCRCTGYNMIVEAVLLAAKNGGGLW</sequence>
<dbReference type="InterPro" id="IPR001041">
    <property type="entry name" value="2Fe-2S_ferredoxin-type"/>
</dbReference>
<evidence type="ECO:0000259" key="6">
    <source>
        <dbReference type="PROSITE" id="PS51085"/>
    </source>
</evidence>
<dbReference type="PANTHER" id="PTHR44379">
    <property type="entry name" value="OXIDOREDUCTASE WITH IRON-SULFUR SUBUNIT"/>
    <property type="match status" value="1"/>
</dbReference>
<dbReference type="RefSeq" id="WP_071546293.1">
    <property type="nucleotide sequence ID" value="NZ_LKAQ01000004.1"/>
</dbReference>